<dbReference type="InterPro" id="IPR000209">
    <property type="entry name" value="Peptidase_S8/S53_dom"/>
</dbReference>
<evidence type="ECO:0000313" key="8">
    <source>
        <dbReference type="EMBL" id="NHC15243.1"/>
    </source>
</evidence>
<name>A0ABX0H1B8_9ACTN</name>
<protein>
    <submittedName>
        <fullName evidence="8">S8 family serine peptidase</fullName>
    </submittedName>
</protein>
<keyword evidence="4 5" id="KW-0720">Serine protease</keyword>
<dbReference type="PROSITE" id="PS51892">
    <property type="entry name" value="SUBTILASE"/>
    <property type="match status" value="1"/>
</dbReference>
<feature type="active site" description="Charge relay system" evidence="5">
    <location>
        <position position="152"/>
    </location>
</feature>
<feature type="active site" description="Charge relay system" evidence="5">
    <location>
        <position position="383"/>
    </location>
</feature>
<dbReference type="Gene3D" id="3.40.50.200">
    <property type="entry name" value="Peptidase S8/S53 domain"/>
    <property type="match status" value="1"/>
</dbReference>
<organism evidence="8 9">
    <name type="scientific">Motilibacter deserti</name>
    <dbReference type="NCBI Taxonomy" id="2714956"/>
    <lineage>
        <taxon>Bacteria</taxon>
        <taxon>Bacillati</taxon>
        <taxon>Actinomycetota</taxon>
        <taxon>Actinomycetes</taxon>
        <taxon>Motilibacterales</taxon>
        <taxon>Motilibacteraceae</taxon>
        <taxon>Motilibacter</taxon>
    </lineage>
</organism>
<evidence type="ECO:0000256" key="3">
    <source>
        <dbReference type="ARBA" id="ARBA00022801"/>
    </source>
</evidence>
<evidence type="ECO:0000256" key="4">
    <source>
        <dbReference type="ARBA" id="ARBA00022825"/>
    </source>
</evidence>
<feature type="signal peptide" evidence="6">
    <location>
        <begin position="1"/>
        <end position="20"/>
    </location>
</feature>
<dbReference type="Pfam" id="PF00082">
    <property type="entry name" value="Peptidase_S8"/>
    <property type="match status" value="1"/>
</dbReference>
<evidence type="ECO:0000256" key="1">
    <source>
        <dbReference type="ARBA" id="ARBA00011073"/>
    </source>
</evidence>
<feature type="chain" id="PRO_5047189636" evidence="6">
    <location>
        <begin position="21"/>
        <end position="523"/>
    </location>
</feature>
<dbReference type="InterPro" id="IPR037045">
    <property type="entry name" value="S8pro/Inhibitor_I9_sf"/>
</dbReference>
<dbReference type="InterPro" id="IPR015500">
    <property type="entry name" value="Peptidase_S8_subtilisin-rel"/>
</dbReference>
<keyword evidence="6" id="KW-0732">Signal</keyword>
<evidence type="ECO:0000256" key="5">
    <source>
        <dbReference type="PROSITE-ProRule" id="PRU01240"/>
    </source>
</evidence>
<sequence>MATAALAAAVLACGTGMGSAAGGGTTGGDDGSLASAATAVLSAPVRVVVGALAADQAAVSRAVTAAGGRVVDAAGDVATMVAEVPSAAVSALSTTPGVRWVAPDMQVKLLEASAGTGATSGRSLHALAEEIGATTAWSRGVTGEGVDVALIDSGVAPVPGLDAADKVVTGPDAALDPTQADTDAQGVDTFGHGTVMASIIAADDTTRALGDPEAADGIAPGAGLVNVRVAGTDGEVSLGDLVMAIGWVVEHGQDNGLNVRVLNLSVGGYGPDEYTVDPLAWAATAAADAGIVVVASSGNDGTTVGRVTSPAIAPQVIAVGASTTTGNGPAAAGFTSVGNVERGVDVFAPGESVLGLRAPGSTLDANYPGARVGDRYFRGSGTSQAAAAVSGAAALLLSERPQLSPAQVKALLIGTASPVSSTSTSATGAGLVDVDAALSAPTPAEQEPVKLFPLPEGWDEVQADTTPSEGTWAGLRWNGLRWNGLRWNGLRWNGLRWNGLRWNGLRWNGLRWNGLRWNSGFWG</sequence>
<evidence type="ECO:0000313" key="9">
    <source>
        <dbReference type="Proteomes" id="UP000800981"/>
    </source>
</evidence>
<evidence type="ECO:0000259" key="7">
    <source>
        <dbReference type="Pfam" id="PF00082"/>
    </source>
</evidence>
<dbReference type="RefSeq" id="WP_166283525.1">
    <property type="nucleotide sequence ID" value="NZ_JAANNP010000021.1"/>
</dbReference>
<dbReference type="PRINTS" id="PR00723">
    <property type="entry name" value="SUBTILISIN"/>
</dbReference>
<comment type="caution">
    <text evidence="8">The sequence shown here is derived from an EMBL/GenBank/DDBJ whole genome shotgun (WGS) entry which is preliminary data.</text>
</comment>
<keyword evidence="2 5" id="KW-0645">Protease</keyword>
<feature type="active site" description="Charge relay system" evidence="5">
    <location>
        <position position="192"/>
    </location>
</feature>
<evidence type="ECO:0000256" key="2">
    <source>
        <dbReference type="ARBA" id="ARBA00022670"/>
    </source>
</evidence>
<feature type="domain" description="Peptidase S8/S53" evidence="7">
    <location>
        <begin position="143"/>
        <end position="427"/>
    </location>
</feature>
<dbReference type="EMBL" id="JAANNP010000021">
    <property type="protein sequence ID" value="NHC15243.1"/>
    <property type="molecule type" value="Genomic_DNA"/>
</dbReference>
<reference evidence="8 9" key="1">
    <citation type="submission" date="2020-03" db="EMBL/GenBank/DDBJ databases">
        <title>Two novel Motilibacter sp.</title>
        <authorList>
            <person name="Liu S."/>
        </authorList>
    </citation>
    <scope>NUCLEOTIDE SEQUENCE [LARGE SCALE GENOMIC DNA]</scope>
    <source>
        <strain evidence="8 9">E257</strain>
    </source>
</reference>
<comment type="similarity">
    <text evidence="1 5">Belongs to the peptidase S8 family.</text>
</comment>
<gene>
    <name evidence="8" type="ORF">G9H71_15785</name>
</gene>
<proteinExistence type="inferred from homology"/>
<dbReference type="Gene3D" id="3.30.70.80">
    <property type="entry name" value="Peptidase S8 propeptide/proteinase inhibitor I9"/>
    <property type="match status" value="1"/>
</dbReference>
<evidence type="ECO:0000256" key="6">
    <source>
        <dbReference type="SAM" id="SignalP"/>
    </source>
</evidence>
<dbReference type="PANTHER" id="PTHR43806:SF11">
    <property type="entry name" value="CEREVISIN-RELATED"/>
    <property type="match status" value="1"/>
</dbReference>
<dbReference type="SUPFAM" id="SSF52743">
    <property type="entry name" value="Subtilisin-like"/>
    <property type="match status" value="1"/>
</dbReference>
<keyword evidence="9" id="KW-1185">Reference proteome</keyword>
<keyword evidence="3 5" id="KW-0378">Hydrolase</keyword>
<dbReference type="Proteomes" id="UP000800981">
    <property type="component" value="Unassembled WGS sequence"/>
</dbReference>
<dbReference type="InterPro" id="IPR036852">
    <property type="entry name" value="Peptidase_S8/S53_dom_sf"/>
</dbReference>
<accession>A0ABX0H1B8</accession>
<dbReference type="PANTHER" id="PTHR43806">
    <property type="entry name" value="PEPTIDASE S8"/>
    <property type="match status" value="1"/>
</dbReference>
<dbReference type="InterPro" id="IPR050131">
    <property type="entry name" value="Peptidase_S8_subtilisin-like"/>
</dbReference>